<evidence type="ECO:0000256" key="4">
    <source>
        <dbReference type="PROSITE-ProRule" id="PRU00322"/>
    </source>
</evidence>
<evidence type="ECO:0000313" key="9">
    <source>
        <dbReference type="Proteomes" id="UP000777438"/>
    </source>
</evidence>
<evidence type="ECO:0000256" key="3">
    <source>
        <dbReference type="ARBA" id="ARBA00022833"/>
    </source>
</evidence>
<dbReference type="GO" id="GO:0008237">
    <property type="term" value="F:metallopeptidase activity"/>
    <property type="evidence" value="ECO:0007669"/>
    <property type="project" value="TreeGrafter"/>
</dbReference>
<feature type="region of interest" description="Disordered" evidence="5">
    <location>
        <begin position="618"/>
        <end position="664"/>
    </location>
</feature>
<keyword evidence="9" id="KW-1185">Reference proteome</keyword>
<dbReference type="GO" id="GO:0008270">
    <property type="term" value="F:zinc ion binding"/>
    <property type="evidence" value="ECO:0007669"/>
    <property type="project" value="UniProtKB-KW"/>
</dbReference>
<dbReference type="GO" id="GO:0005634">
    <property type="term" value="C:nucleus"/>
    <property type="evidence" value="ECO:0007669"/>
    <property type="project" value="TreeGrafter"/>
</dbReference>
<dbReference type="InterPro" id="IPR001876">
    <property type="entry name" value="Znf_RanBP2"/>
</dbReference>
<dbReference type="Proteomes" id="UP000777438">
    <property type="component" value="Unassembled WGS sequence"/>
</dbReference>
<reference evidence="8 9" key="1">
    <citation type="journal article" date="2021" name="Nat. Commun.">
        <title>Genetic determinants of endophytism in the Arabidopsis root mycobiome.</title>
        <authorList>
            <person name="Mesny F."/>
            <person name="Miyauchi S."/>
            <person name="Thiergart T."/>
            <person name="Pickel B."/>
            <person name="Atanasova L."/>
            <person name="Karlsson M."/>
            <person name="Huettel B."/>
            <person name="Barry K.W."/>
            <person name="Haridas S."/>
            <person name="Chen C."/>
            <person name="Bauer D."/>
            <person name="Andreopoulos W."/>
            <person name="Pangilinan J."/>
            <person name="LaButti K."/>
            <person name="Riley R."/>
            <person name="Lipzen A."/>
            <person name="Clum A."/>
            <person name="Drula E."/>
            <person name="Henrissat B."/>
            <person name="Kohler A."/>
            <person name="Grigoriev I.V."/>
            <person name="Martin F.M."/>
            <person name="Hacquard S."/>
        </authorList>
    </citation>
    <scope>NUCLEOTIDE SEQUENCE [LARGE SCALE GENOMIC DNA]</scope>
    <source>
        <strain evidence="8 9">MPI-CAGE-CH-0241</strain>
    </source>
</reference>
<dbReference type="InterPro" id="IPR029063">
    <property type="entry name" value="SAM-dependent_MTases_sf"/>
</dbReference>
<sequence>MAANKDHWSSSEYQHVASFVPKLAGKVVQWLDLQKDDVLLDIGCGDGILNAEFAKILGQGTGSQLGIDSSAAMIESARQLCKDDKNSTFETVDGNKLVSHPELQKGTFNKAFSNAAMHWILRPEATRKDFFKGVYAALAPGGTFAFEMGGQSNVSEMRGAVLMAVARRVGLEAALAADPWFFPDEAWITGELEEVGFVVEKAEREWRPTKADKGGVEGWVRLFASQLLDAVPAEQREEAIKECADVLRVVHQSLDVATAKPTSNVSIKDLSTTNQVHPLKCLRVRLLVLSYVHLAKFQREGEALHMLKKVASMVKPIMRARNWKVGELAEFFPNQANLLGTSGLNVDRGRKICLRLRHPGDQNQFMPLESVIDTMLHELAHIVHGPHDSKFHALWDQLRDEQQGLLLKGYTGEGFLSEGRRLGGGKMPQREVRRLAREAAEKRKNLPSGTGAGKRLGGAAPRPGQNIRRVIVEAVERRNQTLKGCGTDRLTDSQIRNIADTATQDGFKTQAEEDAANDAAIAQALWELVQEDEMTKYGSSYIPPTAENPTGNGGGSVMAKDAEMGRLQSTEASRSGLGPGRDMPNGYALVEPRAWSCSVCTLQNPPNFLCCDACGSERTVDPSKNSQTGRSRSPKPPTTIDLTQSPPRSRPRATPAPSEQLPKTSAILQGPQAWLCSFCGTEMDRQWWTCSTCGKMKDNSR</sequence>
<dbReference type="Gene3D" id="3.40.50.150">
    <property type="entry name" value="Vaccinia Virus protein VP39"/>
    <property type="match status" value="1"/>
</dbReference>
<evidence type="ECO:0000256" key="2">
    <source>
        <dbReference type="ARBA" id="ARBA00022771"/>
    </source>
</evidence>
<evidence type="ECO:0000256" key="1">
    <source>
        <dbReference type="ARBA" id="ARBA00022723"/>
    </source>
</evidence>
<dbReference type="AlphaFoldDB" id="A0A9P8WG04"/>
<dbReference type="InterPro" id="IPR041698">
    <property type="entry name" value="Methyltransf_25"/>
</dbReference>
<name>A0A9P8WG04_9HYPO</name>
<dbReference type="SUPFAM" id="SSF53335">
    <property type="entry name" value="S-adenosyl-L-methionine-dependent methyltransferases"/>
    <property type="match status" value="1"/>
</dbReference>
<feature type="domain" description="WLM" evidence="7">
    <location>
        <begin position="279"/>
        <end position="480"/>
    </location>
</feature>
<protein>
    <submittedName>
        <fullName evidence="8">WLM domain-containing protein</fullName>
    </submittedName>
</protein>
<dbReference type="PROSITE" id="PS51397">
    <property type="entry name" value="WLM"/>
    <property type="match status" value="1"/>
</dbReference>
<dbReference type="InterPro" id="IPR013536">
    <property type="entry name" value="WLM_dom"/>
</dbReference>
<evidence type="ECO:0000256" key="5">
    <source>
        <dbReference type="SAM" id="MobiDB-lite"/>
    </source>
</evidence>
<organism evidence="8 9">
    <name type="scientific">Thelonectria olida</name>
    <dbReference type="NCBI Taxonomy" id="1576542"/>
    <lineage>
        <taxon>Eukaryota</taxon>
        <taxon>Fungi</taxon>
        <taxon>Dikarya</taxon>
        <taxon>Ascomycota</taxon>
        <taxon>Pezizomycotina</taxon>
        <taxon>Sordariomycetes</taxon>
        <taxon>Hypocreomycetidae</taxon>
        <taxon>Hypocreales</taxon>
        <taxon>Nectriaceae</taxon>
        <taxon>Thelonectria</taxon>
    </lineage>
</organism>
<gene>
    <name evidence="8" type="ORF">B0T10DRAFT_393751</name>
</gene>
<keyword evidence="2 4" id="KW-0863">Zinc-finger</keyword>
<feature type="region of interest" description="Disordered" evidence="5">
    <location>
        <begin position="439"/>
        <end position="465"/>
    </location>
</feature>
<dbReference type="EMBL" id="JAGPYM010000001">
    <property type="protein sequence ID" value="KAH6900037.1"/>
    <property type="molecule type" value="Genomic_DNA"/>
</dbReference>
<feature type="region of interest" description="Disordered" evidence="5">
    <location>
        <begin position="565"/>
        <end position="584"/>
    </location>
</feature>
<dbReference type="GO" id="GO:0006281">
    <property type="term" value="P:DNA repair"/>
    <property type="evidence" value="ECO:0007669"/>
    <property type="project" value="TreeGrafter"/>
</dbReference>
<accession>A0A9P8WG04</accession>
<keyword evidence="1" id="KW-0479">Metal-binding</keyword>
<comment type="caution">
    <text evidence="8">The sequence shown here is derived from an EMBL/GenBank/DDBJ whole genome shotgun (WGS) entry which is preliminary data.</text>
</comment>
<dbReference type="CDD" id="cd02440">
    <property type="entry name" value="AdoMet_MTases"/>
    <property type="match status" value="1"/>
</dbReference>
<dbReference type="PANTHER" id="PTHR46622">
    <property type="entry name" value="DNA-DEPENDENT METALLOPROTEASE WSS1"/>
    <property type="match status" value="1"/>
</dbReference>
<dbReference type="InterPro" id="IPR053000">
    <property type="entry name" value="WSS1-like_metalloprotease"/>
</dbReference>
<dbReference type="PANTHER" id="PTHR46622:SF1">
    <property type="entry name" value="DNA-DEPENDENT METALLOPROTEASE WSS1"/>
    <property type="match status" value="1"/>
</dbReference>
<dbReference type="OrthoDB" id="261960at2759"/>
<evidence type="ECO:0000259" key="7">
    <source>
        <dbReference type="PROSITE" id="PS51397"/>
    </source>
</evidence>
<proteinExistence type="predicted"/>
<evidence type="ECO:0000313" key="8">
    <source>
        <dbReference type="EMBL" id="KAH6900037.1"/>
    </source>
</evidence>
<evidence type="ECO:0000259" key="6">
    <source>
        <dbReference type="PROSITE" id="PS50199"/>
    </source>
</evidence>
<dbReference type="PROSITE" id="PS50199">
    <property type="entry name" value="ZF_RANBP2_2"/>
    <property type="match status" value="1"/>
</dbReference>
<feature type="compositionally biased region" description="Polar residues" evidence="5">
    <location>
        <begin position="622"/>
        <end position="631"/>
    </location>
</feature>
<dbReference type="Pfam" id="PF13649">
    <property type="entry name" value="Methyltransf_25"/>
    <property type="match status" value="1"/>
</dbReference>
<feature type="domain" description="RanBP2-type" evidence="6">
    <location>
        <begin position="591"/>
        <end position="620"/>
    </location>
</feature>
<dbReference type="Pfam" id="PF08325">
    <property type="entry name" value="WLM"/>
    <property type="match status" value="1"/>
</dbReference>
<dbReference type="PROSITE" id="PS01358">
    <property type="entry name" value="ZF_RANBP2_1"/>
    <property type="match status" value="1"/>
</dbReference>
<keyword evidence="3" id="KW-0862">Zinc</keyword>